<name>A0A814FXU5_ADIRI</name>
<dbReference type="GO" id="GO:0000466">
    <property type="term" value="P:maturation of 5.8S rRNA from tricistronic rRNA transcript (SSU-rRNA, 5.8S rRNA, LSU-rRNA)"/>
    <property type="evidence" value="ECO:0007669"/>
    <property type="project" value="TreeGrafter"/>
</dbReference>
<feature type="region of interest" description="Disordered" evidence="1">
    <location>
        <begin position="286"/>
        <end position="305"/>
    </location>
</feature>
<gene>
    <name evidence="4" type="ORF">EDS130_LOCUS14271</name>
</gene>
<accession>A0A814FXU5</accession>
<dbReference type="PANTHER" id="PTHR13500">
    <property type="entry name" value="NUCLEOLAR PRERIBOSOMAL-ASSOCIATED PROTEIN 1"/>
    <property type="match status" value="1"/>
</dbReference>
<organism evidence="4 5">
    <name type="scientific">Adineta ricciae</name>
    <name type="common">Rotifer</name>
    <dbReference type="NCBI Taxonomy" id="249248"/>
    <lineage>
        <taxon>Eukaryota</taxon>
        <taxon>Metazoa</taxon>
        <taxon>Spiralia</taxon>
        <taxon>Gnathifera</taxon>
        <taxon>Rotifera</taxon>
        <taxon>Eurotatoria</taxon>
        <taxon>Bdelloidea</taxon>
        <taxon>Adinetida</taxon>
        <taxon>Adinetidae</taxon>
        <taxon>Adineta</taxon>
    </lineage>
</organism>
<dbReference type="OrthoDB" id="72892at2759"/>
<evidence type="ECO:0000313" key="5">
    <source>
        <dbReference type="Proteomes" id="UP000663852"/>
    </source>
</evidence>
<dbReference type="Pfam" id="PF16201">
    <property type="entry name" value="NopRA1"/>
    <property type="match status" value="1"/>
</dbReference>
<dbReference type="Pfam" id="PF11707">
    <property type="entry name" value="Npa1"/>
    <property type="match status" value="1"/>
</dbReference>
<evidence type="ECO:0000259" key="2">
    <source>
        <dbReference type="Pfam" id="PF11707"/>
    </source>
</evidence>
<evidence type="ECO:0000259" key="3">
    <source>
        <dbReference type="Pfam" id="PF16201"/>
    </source>
</evidence>
<evidence type="ECO:0000256" key="1">
    <source>
        <dbReference type="SAM" id="MobiDB-lite"/>
    </source>
</evidence>
<dbReference type="InterPro" id="IPR021714">
    <property type="entry name" value="URB1_N"/>
</dbReference>
<dbReference type="GO" id="GO:0000463">
    <property type="term" value="P:maturation of LSU-rRNA from tricistronic rRNA transcript (SSU-rRNA, 5.8S rRNA, LSU-rRNA)"/>
    <property type="evidence" value="ECO:0007669"/>
    <property type="project" value="TreeGrafter"/>
</dbReference>
<dbReference type="InterPro" id="IPR039844">
    <property type="entry name" value="URB1"/>
</dbReference>
<feature type="domain" description="URB1 N-terminal" evidence="2">
    <location>
        <begin position="94"/>
        <end position="392"/>
    </location>
</feature>
<feature type="domain" description="URB1 C-terminal" evidence="3">
    <location>
        <begin position="1429"/>
        <end position="1618"/>
    </location>
</feature>
<dbReference type="Proteomes" id="UP000663852">
    <property type="component" value="Unassembled WGS sequence"/>
</dbReference>
<dbReference type="InterPro" id="IPR032436">
    <property type="entry name" value="URB1_C"/>
</dbReference>
<reference evidence="4" key="1">
    <citation type="submission" date="2021-02" db="EMBL/GenBank/DDBJ databases">
        <authorList>
            <person name="Nowell W R."/>
        </authorList>
    </citation>
    <scope>NUCLEOTIDE SEQUENCE</scope>
</reference>
<dbReference type="GO" id="GO:0005730">
    <property type="term" value="C:nucleolus"/>
    <property type="evidence" value="ECO:0007669"/>
    <property type="project" value="TreeGrafter"/>
</dbReference>
<comment type="caution">
    <text evidence="4">The sequence shown here is derived from an EMBL/GenBank/DDBJ whole genome shotgun (WGS) entry which is preliminary data.</text>
</comment>
<evidence type="ECO:0008006" key="6">
    <source>
        <dbReference type="Google" id="ProtNLM"/>
    </source>
</evidence>
<dbReference type="PANTHER" id="PTHR13500:SF0">
    <property type="entry name" value="NUCLEOLAR PRE-RIBOSOMAL-ASSOCIATED PROTEIN 1"/>
    <property type="match status" value="1"/>
</dbReference>
<dbReference type="EMBL" id="CAJNOJ010000058">
    <property type="protein sequence ID" value="CAF0988694.1"/>
    <property type="molecule type" value="Genomic_DNA"/>
</dbReference>
<evidence type="ECO:0000313" key="4">
    <source>
        <dbReference type="EMBL" id="CAF0988694.1"/>
    </source>
</evidence>
<proteinExistence type="predicted"/>
<protein>
    <recommendedName>
        <fullName evidence="6">Nucleolar pre-ribosomal-associated protein 1</fullName>
    </recommendedName>
</protein>
<sequence length="1725" mass="199929">MGIKRKIEENGVDAEKKTKLEEEFPIETFIKNLKDPESSFLALSEFNEYVRQLPSPEKLDDLIENLLQGLNSNLDNVVGLISEEKRKASENITLYRFLTTLLEHFSLKNHANLAEVILKKFISIPTSIHTIYFMLSNHSTASHLKITLRFLLSIVQQNEYHARSIFSLIDFKRPCWKPLFKRRDIRDTEDVRYWVVKFFLSPLVYQHIDTIRNLIKEHDIFHEVFYGLANDSRSTVEFILDEIRTNIIMVPGVTKTDKIHLFDDRNLKSLIRLYNWTGQQRQKDLVKTKKKKNQPEEALELEEMEVEDSTDRDEVRRIIHTFMMIVLNSKNYGINFFDPNFGTITTTKSSNSIIFKVIVILANHYHSDEYAANLIVTSLTTCPDLLQSFFKLISHEYISGRSKNLTRTLEFLCEVLQQQKSLDTWLALFQTMTDPIKLTDILINLTLPIDIMSKFDQVILKNSDALIQSVAMKFLSSVLERVKEALNIITDVPLACGKVNALEIYQQAILRYIPKPDHFCDSLNLLKTVDSTSDINQPISQYINLLKLYSSPCFMSMSAMNINLDILLTNSIMNLLTFFKEILTKNETNENLIENYFQCIENILSYRESIDDATWARQNKELECTPLRMLLKLGKQFRNFSDISEQLSSIVSKLSSMVNQHRQELEIWFYTWLKLGSDEKIEQFLSNTIERIILNPYPLLEKTIKDSGYSLMIYSALDAIQHAKQEISNEIDEYLCHVIFQVYIGQVNHPSEKIHEHLRRIYLKDRSDMKIQQLLNSMTTSDKQNVMLTSEISQIEKYILSNIDLEKGPDNMQMNLAIKLNIFKLFSLQKSDSSKLISEMIQCLNITLLLNDSRRPFELLFDTAIEHIQSYASPENNTSTVSCVCQLINGLNTTQQSGKPLQHSEILLKCLEYQPNSYQLIYFTSKYLSSEYRTEFLNVISQTVTDNLDILKIIIRELQSNPNITDEKYLDAIVDGLKVFDDDLEQAIECILELIERMKKVSNKNWKNVLRLKQKLIFKLIGKEYAEVTTRILVAKLIVRTIIALRSNDRTDAINRLLSKSTRSILLLAYVFHDLLILEEKVEHEVFISYLQKLTENCSSESIVFDLLRVYSQQNPNETEQIMELLRSETREDGLPIKQTNKLLLMLKLFPDSLSTAETIYKSLTAKAVSFFEATTDAKQNIDEWLLAFEQCTVHLLAQTKSQIDLYDLIRHILKFFSTFTTNAISLLKTLIQFFVSQESKDHKHLAKLFGHFLKHKNFLEQLSSSNRSLLMDTLSLFILHYDANQSSVTIDCSKHFPMLLSIYNPTLSKNDQHTLACMHTYEKQGYSMQSAFVWGEAALKLYSAATDAKSVLLQASKLEQVMNLLDDRMMLKSILFYPVTRRLRNVEASVFEEGDQIYDPAYLIPVFYHSLGPENVVKCQQFVEKNCLAYCLMALSSRCGLLRAVVYNCLARFEQHLVTQRFHCKEQILTMFTLLKQSIKKSNLKLAPIVALFLSKLINLFTHPESKMYRTITRFLLKQPYIDLVHIPLFGELFHSVSSEYKHERGWILNLLKHGIKDSIDYTLCTNAYVFKTLMTFYNCSLCDDTTKMEILNVFHATSKLQDMLMSLLFDYGFLLWLQNLIKTCSSESLKVLSLIIQNIGTRLVSVDNRVQLLEFDCVLMLFIRRLKSEMLISTSIADAVMSTVLKFQEYFKSSKRSLDIQQIKHIIDCSTIAKKTSLLSCFC</sequence>